<feature type="compositionally biased region" description="Polar residues" evidence="1">
    <location>
        <begin position="1"/>
        <end position="16"/>
    </location>
</feature>
<comment type="caution">
    <text evidence="2">The sequence shown here is derived from an EMBL/GenBank/DDBJ whole genome shotgun (WGS) entry which is preliminary data.</text>
</comment>
<reference evidence="2 3" key="1">
    <citation type="submission" date="2019-11" db="EMBL/GenBank/DDBJ databases">
        <title>Whole genome sequence of Oryza granulata.</title>
        <authorList>
            <person name="Li W."/>
        </authorList>
    </citation>
    <scope>NUCLEOTIDE SEQUENCE [LARGE SCALE GENOMIC DNA]</scope>
    <source>
        <strain evidence="3">cv. Menghai</strain>
        <tissue evidence="2">Leaf</tissue>
    </source>
</reference>
<feature type="non-terminal residue" evidence="2">
    <location>
        <position position="110"/>
    </location>
</feature>
<protein>
    <submittedName>
        <fullName evidence="2">Uncharacterized protein</fullName>
    </submittedName>
</protein>
<proteinExistence type="predicted"/>
<dbReference type="Proteomes" id="UP000479710">
    <property type="component" value="Unassembled WGS sequence"/>
</dbReference>
<name>A0A6G1E3R4_9ORYZ</name>
<evidence type="ECO:0000313" key="2">
    <source>
        <dbReference type="EMBL" id="KAF0919132.1"/>
    </source>
</evidence>
<organism evidence="2 3">
    <name type="scientific">Oryza meyeriana var. granulata</name>
    <dbReference type="NCBI Taxonomy" id="110450"/>
    <lineage>
        <taxon>Eukaryota</taxon>
        <taxon>Viridiplantae</taxon>
        <taxon>Streptophyta</taxon>
        <taxon>Embryophyta</taxon>
        <taxon>Tracheophyta</taxon>
        <taxon>Spermatophyta</taxon>
        <taxon>Magnoliopsida</taxon>
        <taxon>Liliopsida</taxon>
        <taxon>Poales</taxon>
        <taxon>Poaceae</taxon>
        <taxon>BOP clade</taxon>
        <taxon>Oryzoideae</taxon>
        <taxon>Oryzeae</taxon>
        <taxon>Oryzinae</taxon>
        <taxon>Oryza</taxon>
        <taxon>Oryza meyeriana</taxon>
    </lineage>
</organism>
<evidence type="ECO:0000313" key="3">
    <source>
        <dbReference type="Proteomes" id="UP000479710"/>
    </source>
</evidence>
<keyword evidence="3" id="KW-1185">Reference proteome</keyword>
<feature type="compositionally biased region" description="Basic and acidic residues" evidence="1">
    <location>
        <begin position="41"/>
        <end position="55"/>
    </location>
</feature>
<feature type="region of interest" description="Disordered" evidence="1">
    <location>
        <begin position="1"/>
        <end position="110"/>
    </location>
</feature>
<accession>A0A6G1E3R4</accession>
<evidence type="ECO:0000256" key="1">
    <source>
        <dbReference type="SAM" id="MobiDB-lite"/>
    </source>
</evidence>
<feature type="compositionally biased region" description="Basic and acidic residues" evidence="1">
    <location>
        <begin position="76"/>
        <end position="92"/>
    </location>
</feature>
<sequence length="110" mass="12096">MGNEMGNNNVTSQQVPEETAQGFDRTIDHLDVSPSLNNTNDKGKDGTKDLDKSMLLKDPAIPNGGNGQMVSIQRDSSIKNEDLDDKNRDSLQDHLLTQDDDQSSNLPSIR</sequence>
<gene>
    <name evidence="2" type="ORF">E2562_028438</name>
</gene>
<dbReference type="AlphaFoldDB" id="A0A6G1E3R4"/>
<dbReference type="EMBL" id="SPHZ02000005">
    <property type="protein sequence ID" value="KAF0919132.1"/>
    <property type="molecule type" value="Genomic_DNA"/>
</dbReference>